<dbReference type="EMBL" id="MU167359">
    <property type="protein sequence ID" value="KAG0142128.1"/>
    <property type="molecule type" value="Genomic_DNA"/>
</dbReference>
<gene>
    <name evidence="3" type="ORF">CROQUDRAFT_50736</name>
</gene>
<name>A0A9P6NDN9_9BASI</name>
<dbReference type="Proteomes" id="UP000886653">
    <property type="component" value="Unassembled WGS sequence"/>
</dbReference>
<dbReference type="AlphaFoldDB" id="A0A9P6NDN9"/>
<organism evidence="3 4">
    <name type="scientific">Cronartium quercuum f. sp. fusiforme G11</name>
    <dbReference type="NCBI Taxonomy" id="708437"/>
    <lineage>
        <taxon>Eukaryota</taxon>
        <taxon>Fungi</taxon>
        <taxon>Dikarya</taxon>
        <taxon>Basidiomycota</taxon>
        <taxon>Pucciniomycotina</taxon>
        <taxon>Pucciniomycetes</taxon>
        <taxon>Pucciniales</taxon>
        <taxon>Coleosporiaceae</taxon>
        <taxon>Cronartium</taxon>
    </lineage>
</organism>
<evidence type="ECO:0000313" key="3">
    <source>
        <dbReference type="EMBL" id="KAG0142128.1"/>
    </source>
</evidence>
<dbReference type="InterPro" id="IPR038717">
    <property type="entry name" value="Tc1-like_DDE_dom"/>
</dbReference>
<sequence length="82" mass="9222">MTLLTGVWLLYLPAYCPELNPIEMCFSVTKAGFKRTQILENSGPDADWAIHQTAFECITPDLLAKLYHACGDSLPPEMVQEY</sequence>
<feature type="domain" description="Tc1-like transposase DDE" evidence="2">
    <location>
        <begin position="6"/>
        <end position="38"/>
    </location>
</feature>
<keyword evidence="1" id="KW-0732">Signal</keyword>
<dbReference type="InterPro" id="IPR036397">
    <property type="entry name" value="RNaseH_sf"/>
</dbReference>
<keyword evidence="4" id="KW-1185">Reference proteome</keyword>
<feature type="chain" id="PRO_5040409994" description="Tc1-like transposase DDE domain-containing protein" evidence="1">
    <location>
        <begin position="19"/>
        <end position="82"/>
    </location>
</feature>
<dbReference type="GO" id="GO:0003676">
    <property type="term" value="F:nucleic acid binding"/>
    <property type="evidence" value="ECO:0007669"/>
    <property type="project" value="InterPro"/>
</dbReference>
<evidence type="ECO:0000256" key="1">
    <source>
        <dbReference type="SAM" id="SignalP"/>
    </source>
</evidence>
<protein>
    <recommendedName>
        <fullName evidence="2">Tc1-like transposase DDE domain-containing protein</fullName>
    </recommendedName>
</protein>
<comment type="caution">
    <text evidence="3">The sequence shown here is derived from an EMBL/GenBank/DDBJ whole genome shotgun (WGS) entry which is preliminary data.</text>
</comment>
<accession>A0A9P6NDN9</accession>
<evidence type="ECO:0000313" key="4">
    <source>
        <dbReference type="Proteomes" id="UP000886653"/>
    </source>
</evidence>
<proteinExistence type="predicted"/>
<evidence type="ECO:0000259" key="2">
    <source>
        <dbReference type="Pfam" id="PF13358"/>
    </source>
</evidence>
<dbReference type="Gene3D" id="3.30.420.10">
    <property type="entry name" value="Ribonuclease H-like superfamily/Ribonuclease H"/>
    <property type="match status" value="1"/>
</dbReference>
<feature type="signal peptide" evidence="1">
    <location>
        <begin position="1"/>
        <end position="18"/>
    </location>
</feature>
<reference evidence="3" key="1">
    <citation type="submission" date="2013-11" db="EMBL/GenBank/DDBJ databases">
        <title>Genome sequence of the fusiform rust pathogen reveals effectors for host alternation and coevolution with pine.</title>
        <authorList>
            <consortium name="DOE Joint Genome Institute"/>
            <person name="Smith K."/>
            <person name="Pendleton A."/>
            <person name="Kubisiak T."/>
            <person name="Anderson C."/>
            <person name="Salamov A."/>
            <person name="Aerts A."/>
            <person name="Riley R."/>
            <person name="Clum A."/>
            <person name="Lindquist E."/>
            <person name="Ence D."/>
            <person name="Campbell M."/>
            <person name="Kronenberg Z."/>
            <person name="Feau N."/>
            <person name="Dhillon B."/>
            <person name="Hamelin R."/>
            <person name="Burleigh J."/>
            <person name="Smith J."/>
            <person name="Yandell M."/>
            <person name="Nelson C."/>
            <person name="Grigoriev I."/>
            <person name="Davis J."/>
        </authorList>
    </citation>
    <scope>NUCLEOTIDE SEQUENCE</scope>
    <source>
        <strain evidence="3">G11</strain>
    </source>
</reference>
<dbReference type="Pfam" id="PF13358">
    <property type="entry name" value="DDE_3"/>
    <property type="match status" value="1"/>
</dbReference>